<evidence type="ECO:0000313" key="7">
    <source>
        <dbReference type="EMBL" id="SHJ13505.1"/>
    </source>
</evidence>
<evidence type="ECO:0000313" key="8">
    <source>
        <dbReference type="Proteomes" id="UP000184529"/>
    </source>
</evidence>
<evidence type="ECO:0000259" key="6">
    <source>
        <dbReference type="Pfam" id="PF00082"/>
    </source>
</evidence>
<evidence type="ECO:0000256" key="2">
    <source>
        <dbReference type="ARBA" id="ARBA00022670"/>
    </source>
</evidence>
<feature type="non-terminal residue" evidence="7">
    <location>
        <position position="175"/>
    </location>
</feature>
<dbReference type="GO" id="GO:0004252">
    <property type="term" value="F:serine-type endopeptidase activity"/>
    <property type="evidence" value="ECO:0007669"/>
    <property type="project" value="InterPro"/>
</dbReference>
<dbReference type="PRINTS" id="PR00723">
    <property type="entry name" value="SUBTILISIN"/>
</dbReference>
<reference evidence="8" key="1">
    <citation type="submission" date="2016-11" db="EMBL/GenBank/DDBJ databases">
        <authorList>
            <person name="Varghese N."/>
            <person name="Submissions S."/>
        </authorList>
    </citation>
    <scope>NUCLEOTIDE SEQUENCE [LARGE SCALE GENOMIC DNA]</scope>
    <source>
        <strain evidence="8">DSM 16057</strain>
    </source>
</reference>
<sequence>MYVPNDPLFFDQWALHTINAAGAWDKLAPNQEPVIVAVVDSGIDFYHEDLQGRISLDGAWDFELNDSYPLDLDGHGTEVAGVIAAATGNATGIAGTAGRQNVQILPLRVFNWLGETNIYWVSQAIAHAVDCGAQVINLSLGGPQYSQALADAVDYAWERGVVVVAAAGNEGGPVF</sequence>
<keyword evidence="3" id="KW-0378">Hydrolase</keyword>
<feature type="domain" description="Peptidase S8/S53" evidence="6">
    <location>
        <begin position="34"/>
        <end position="170"/>
    </location>
</feature>
<dbReference type="Proteomes" id="UP000184529">
    <property type="component" value="Unassembled WGS sequence"/>
</dbReference>
<organism evidence="7 8">
    <name type="scientific">Desulfofundulus thermosubterraneus DSM 16057</name>
    <dbReference type="NCBI Taxonomy" id="1121432"/>
    <lineage>
        <taxon>Bacteria</taxon>
        <taxon>Bacillati</taxon>
        <taxon>Bacillota</taxon>
        <taxon>Clostridia</taxon>
        <taxon>Eubacteriales</taxon>
        <taxon>Peptococcaceae</taxon>
        <taxon>Desulfofundulus</taxon>
    </lineage>
</organism>
<dbReference type="SUPFAM" id="SSF52743">
    <property type="entry name" value="Subtilisin-like"/>
    <property type="match status" value="1"/>
</dbReference>
<dbReference type="PANTHER" id="PTHR43806:SF11">
    <property type="entry name" value="CEREVISIN-RELATED"/>
    <property type="match status" value="1"/>
</dbReference>
<evidence type="ECO:0000256" key="4">
    <source>
        <dbReference type="ARBA" id="ARBA00022825"/>
    </source>
</evidence>
<proteinExistence type="inferred from homology"/>
<dbReference type="InterPro" id="IPR022398">
    <property type="entry name" value="Peptidase_S8_His-AS"/>
</dbReference>
<dbReference type="AlphaFoldDB" id="A0A1M6GUB3"/>
<dbReference type="RefSeq" id="WP_165613223.1">
    <property type="nucleotide sequence ID" value="NZ_FQZM01000020.1"/>
</dbReference>
<name>A0A1M6GUB3_9FIRM</name>
<dbReference type="STRING" id="1121432.SAMN02745219_01835"/>
<dbReference type="InterPro" id="IPR015500">
    <property type="entry name" value="Peptidase_S8_subtilisin-rel"/>
</dbReference>
<keyword evidence="4" id="KW-0720">Serine protease</keyword>
<evidence type="ECO:0000256" key="1">
    <source>
        <dbReference type="ARBA" id="ARBA00011073"/>
    </source>
</evidence>
<dbReference type="PROSITE" id="PS00137">
    <property type="entry name" value="SUBTILASE_HIS"/>
    <property type="match status" value="1"/>
</dbReference>
<evidence type="ECO:0000256" key="5">
    <source>
        <dbReference type="PROSITE-ProRule" id="PRU01240"/>
    </source>
</evidence>
<dbReference type="Gene3D" id="3.40.50.200">
    <property type="entry name" value="Peptidase S8/S53 domain"/>
    <property type="match status" value="1"/>
</dbReference>
<gene>
    <name evidence="7" type="ORF">SAMN02745219_01835</name>
</gene>
<evidence type="ECO:0000256" key="3">
    <source>
        <dbReference type="ARBA" id="ARBA00022801"/>
    </source>
</evidence>
<keyword evidence="8" id="KW-1185">Reference proteome</keyword>
<accession>A0A1M6GUB3</accession>
<comment type="caution">
    <text evidence="5">Lacks conserved residue(s) required for the propagation of feature annotation.</text>
</comment>
<dbReference type="PANTHER" id="PTHR43806">
    <property type="entry name" value="PEPTIDASE S8"/>
    <property type="match status" value="1"/>
</dbReference>
<dbReference type="Pfam" id="PF00082">
    <property type="entry name" value="Peptidase_S8"/>
    <property type="match status" value="1"/>
</dbReference>
<dbReference type="EMBL" id="FQZM01000020">
    <property type="protein sequence ID" value="SHJ13505.1"/>
    <property type="molecule type" value="Genomic_DNA"/>
</dbReference>
<dbReference type="InterPro" id="IPR023827">
    <property type="entry name" value="Peptidase_S8_Asp-AS"/>
</dbReference>
<protein>
    <submittedName>
        <fullName evidence="7">Subtilase family protein</fullName>
    </submittedName>
</protein>
<dbReference type="InterPro" id="IPR036852">
    <property type="entry name" value="Peptidase_S8/S53_dom_sf"/>
</dbReference>
<keyword evidence="2" id="KW-0645">Protease</keyword>
<dbReference type="PROSITE" id="PS51892">
    <property type="entry name" value="SUBTILASE"/>
    <property type="match status" value="1"/>
</dbReference>
<dbReference type="InterPro" id="IPR050131">
    <property type="entry name" value="Peptidase_S8_subtilisin-like"/>
</dbReference>
<comment type="similarity">
    <text evidence="1 5">Belongs to the peptidase S8 family.</text>
</comment>
<dbReference type="GO" id="GO:0006508">
    <property type="term" value="P:proteolysis"/>
    <property type="evidence" value="ECO:0007669"/>
    <property type="project" value="UniProtKB-KW"/>
</dbReference>
<dbReference type="InterPro" id="IPR000209">
    <property type="entry name" value="Peptidase_S8/S53_dom"/>
</dbReference>
<dbReference type="PROSITE" id="PS00136">
    <property type="entry name" value="SUBTILASE_ASP"/>
    <property type="match status" value="1"/>
</dbReference>